<reference evidence="1 2" key="1">
    <citation type="submission" date="2017-09" db="EMBL/GenBank/DDBJ databases">
        <title>Large-scale bioinformatics analysis of Bacillus genomes uncovers conserved roles of natural products in bacterial physiology.</title>
        <authorList>
            <consortium name="Agbiome Team Llc"/>
            <person name="Bleich R.M."/>
            <person name="Grubbs K.J."/>
            <person name="Santa Maria K.C."/>
            <person name="Allen S.E."/>
            <person name="Farag S."/>
            <person name="Shank E.A."/>
            <person name="Bowers A."/>
        </authorList>
    </citation>
    <scope>NUCLEOTIDE SEQUENCE [LARGE SCALE GENOMIC DNA]</scope>
    <source>
        <strain evidence="1 2">AFS021349</strain>
    </source>
</reference>
<evidence type="ECO:0000313" key="2">
    <source>
        <dbReference type="Proteomes" id="UP000220841"/>
    </source>
</evidence>
<evidence type="ECO:0000313" key="1">
    <source>
        <dbReference type="EMBL" id="PEP87617.1"/>
    </source>
</evidence>
<feature type="non-terminal residue" evidence="1">
    <location>
        <position position="1"/>
    </location>
</feature>
<gene>
    <name evidence="1" type="ORF">CN585_29720</name>
</gene>
<dbReference type="EMBL" id="NUBY01000313">
    <property type="protein sequence ID" value="PEP87617.1"/>
    <property type="molecule type" value="Genomic_DNA"/>
</dbReference>
<protein>
    <submittedName>
        <fullName evidence="1">Uncharacterized protein</fullName>
    </submittedName>
</protein>
<organism evidence="1 2">
    <name type="scientific">Bacillus toyonensis</name>
    <dbReference type="NCBI Taxonomy" id="155322"/>
    <lineage>
        <taxon>Bacteria</taxon>
        <taxon>Bacillati</taxon>
        <taxon>Bacillota</taxon>
        <taxon>Bacilli</taxon>
        <taxon>Bacillales</taxon>
        <taxon>Bacillaceae</taxon>
        <taxon>Bacillus</taxon>
        <taxon>Bacillus cereus group</taxon>
    </lineage>
</organism>
<dbReference type="Proteomes" id="UP000220841">
    <property type="component" value="Unassembled WGS sequence"/>
</dbReference>
<dbReference type="AlphaFoldDB" id="A0A2A8H4W3"/>
<accession>A0A2A8H4W3</accession>
<sequence>LAILQAMPIPGESALMLGLSKIGSSFLLKEIPALGKLGKLAYDKDKKSWISSGGLEYTQGSAEGNRIKHVLEHTKPNPNKTTHSVFNVDKTKMLELLDQAWLKKGAPDPTDPSAYVIPMGKIVGTEGETAIRLVVIRGTNKVITAYPVKP</sequence>
<proteinExistence type="predicted"/>
<comment type="caution">
    <text evidence="1">The sequence shown here is derived from an EMBL/GenBank/DDBJ whole genome shotgun (WGS) entry which is preliminary data.</text>
</comment>
<name>A0A2A8H4W3_9BACI</name>